<evidence type="ECO:0000256" key="2">
    <source>
        <dbReference type="ARBA" id="ARBA00022491"/>
    </source>
</evidence>
<dbReference type="SUPFAM" id="SSF57667">
    <property type="entry name" value="beta-beta-alpha zinc fingers"/>
    <property type="match status" value="2"/>
</dbReference>
<dbReference type="Proteomes" id="UP000252139">
    <property type="component" value="Unassembled WGS sequence"/>
</dbReference>
<evidence type="ECO:0000256" key="4">
    <source>
        <dbReference type="ARBA" id="ARBA00022737"/>
    </source>
</evidence>
<keyword evidence="2" id="KW-0678">Repressor</keyword>
<dbReference type="GO" id="GO:0008270">
    <property type="term" value="F:zinc ion binding"/>
    <property type="evidence" value="ECO:0007669"/>
    <property type="project" value="UniProtKB-KW"/>
</dbReference>
<feature type="compositionally biased region" description="Low complexity" evidence="10">
    <location>
        <begin position="108"/>
        <end position="117"/>
    </location>
</feature>
<evidence type="ECO:0000256" key="7">
    <source>
        <dbReference type="ARBA" id="ARBA00023242"/>
    </source>
</evidence>
<evidence type="ECO:0000256" key="10">
    <source>
        <dbReference type="SAM" id="MobiDB-lite"/>
    </source>
</evidence>
<dbReference type="PANTHER" id="PTHR47257:SF1">
    <property type="entry name" value="PH-RESPONSE TRANSCRIPTION FACTOR PACC_RIM101"/>
    <property type="match status" value="1"/>
</dbReference>
<keyword evidence="5 9" id="KW-0863">Zinc-finger</keyword>
<evidence type="ECO:0000256" key="3">
    <source>
        <dbReference type="ARBA" id="ARBA00022723"/>
    </source>
</evidence>
<reference evidence="12 13" key="1">
    <citation type="journal article" date="2018" name="G3 (Bethesda)">
        <title>Phylogenetic and Phylogenomic Definition of Rhizopus Species.</title>
        <authorList>
            <person name="Gryganskyi A.P."/>
            <person name="Golan J."/>
            <person name="Dolatabadi S."/>
            <person name="Mondo S."/>
            <person name="Robb S."/>
            <person name="Idnurm A."/>
            <person name="Muszewska A."/>
            <person name="Steczkiewicz K."/>
            <person name="Masonjones S."/>
            <person name="Liao H.L."/>
            <person name="Gajdeczka M.T."/>
            <person name="Anike F."/>
            <person name="Vuek A."/>
            <person name="Anishchenko I.M."/>
            <person name="Voigt K."/>
            <person name="de Hoog G.S."/>
            <person name="Smith M.E."/>
            <person name="Heitman J."/>
            <person name="Vilgalys R."/>
            <person name="Stajich J.E."/>
        </authorList>
    </citation>
    <scope>NUCLEOTIDE SEQUENCE [LARGE SCALE GENOMIC DNA]</scope>
    <source>
        <strain evidence="12 13">CBS 357.93</strain>
    </source>
</reference>
<comment type="subcellular location">
    <subcellularLocation>
        <location evidence="1">Nucleus</location>
    </subcellularLocation>
</comment>
<dbReference type="GO" id="GO:0005634">
    <property type="term" value="C:nucleus"/>
    <property type="evidence" value="ECO:0007669"/>
    <property type="project" value="UniProtKB-SubCell"/>
</dbReference>
<dbReference type="Gene3D" id="3.30.160.60">
    <property type="entry name" value="Classic Zinc Finger"/>
    <property type="match status" value="2"/>
</dbReference>
<feature type="domain" description="C2H2-type" evidence="11">
    <location>
        <begin position="69"/>
        <end position="96"/>
    </location>
</feature>
<evidence type="ECO:0000256" key="1">
    <source>
        <dbReference type="ARBA" id="ARBA00004123"/>
    </source>
</evidence>
<keyword evidence="4" id="KW-0677">Repeat</keyword>
<evidence type="ECO:0000256" key="8">
    <source>
        <dbReference type="ARBA" id="ARBA00038089"/>
    </source>
</evidence>
<comment type="caution">
    <text evidence="12">The sequence shown here is derived from an EMBL/GenBank/DDBJ whole genome shotgun (WGS) entry which is preliminary data.</text>
</comment>
<name>A0A367J9K7_RHIAZ</name>
<dbReference type="PROSITE" id="PS50157">
    <property type="entry name" value="ZINC_FINGER_C2H2_2"/>
    <property type="match status" value="3"/>
</dbReference>
<proteinExistence type="inferred from homology"/>
<dbReference type="EMBL" id="PJQL01001835">
    <property type="protein sequence ID" value="RCH86590.1"/>
    <property type="molecule type" value="Genomic_DNA"/>
</dbReference>
<dbReference type="SMART" id="SM00355">
    <property type="entry name" value="ZnF_C2H2"/>
    <property type="match status" value="3"/>
</dbReference>
<dbReference type="FunFam" id="3.30.160.60:FF:000110">
    <property type="entry name" value="Zinc finger protein-like"/>
    <property type="match status" value="1"/>
</dbReference>
<evidence type="ECO:0000256" key="6">
    <source>
        <dbReference type="ARBA" id="ARBA00022833"/>
    </source>
</evidence>
<organism evidence="12 13">
    <name type="scientific">Rhizopus azygosporus</name>
    <name type="common">Rhizopus microsporus var. azygosporus</name>
    <dbReference type="NCBI Taxonomy" id="86630"/>
    <lineage>
        <taxon>Eukaryota</taxon>
        <taxon>Fungi</taxon>
        <taxon>Fungi incertae sedis</taxon>
        <taxon>Mucoromycota</taxon>
        <taxon>Mucoromycotina</taxon>
        <taxon>Mucoromycetes</taxon>
        <taxon>Mucorales</taxon>
        <taxon>Mucorineae</taxon>
        <taxon>Rhizopodaceae</taxon>
        <taxon>Rhizopus</taxon>
    </lineage>
</organism>
<dbReference type="InterPro" id="IPR013087">
    <property type="entry name" value="Znf_C2H2_type"/>
</dbReference>
<protein>
    <recommendedName>
        <fullName evidence="11">C2H2-type domain-containing protein</fullName>
    </recommendedName>
</protein>
<feature type="domain" description="C2H2-type" evidence="11">
    <location>
        <begin position="3"/>
        <end position="33"/>
    </location>
</feature>
<dbReference type="PANTHER" id="PTHR47257">
    <property type="entry name" value="PH-RESPONSE TRANSCRIPTION FACTOR PACC/RIM101"/>
    <property type="match status" value="1"/>
</dbReference>
<sequence length="485" mass="56075">MQHCCRWKGCTKLFGDPEQLYSHLTNDHVGRKSTGNLCLTCHWEDCDVSVIKRDHITSHLRVHVPSKPHHCAYCDKSFKRPQDLKKHEKIHDENNDTLKPQTGGMNPSLSPQSSSMSHARLPISPPHSTTYSDDSWMQPVISPRSDLYDMKQEPCTPPQYNSNEFIQQLMFNEGELKTDYDTEMMNNLDMLQALVDNGSICPSSLNINSQEQLNNFNLWLSQLTEQIQSPYSEQQKQQQEQLQQLQQQNQYADVLLQFNEPQDVIYPEQDLYVRSYPSMQSADMATQQVFNQQEQLQYDNQLYNDYPVMDNNYSQYSYTPDLKMNGQRHHYTAVPGMASNLFTPDIRTTYNLRSTKEDVKYKTPTTHAKEEKVAEAFKPTIVTHETKKNVTTMMNVFSSTLSVNDKKVMQTKEETAEPSAKKTSSVSKDVLDLLVSDMSDLSIEKKKESSILYPSLDKIEKHQKLLRQLSEWANTGFKQKDQLRV</sequence>
<evidence type="ECO:0000313" key="12">
    <source>
        <dbReference type="EMBL" id="RCH86590.1"/>
    </source>
</evidence>
<dbReference type="AlphaFoldDB" id="A0A367J9K7"/>
<keyword evidence="7" id="KW-0539">Nucleus</keyword>
<feature type="region of interest" description="Disordered" evidence="10">
    <location>
        <begin position="93"/>
        <end position="136"/>
    </location>
</feature>
<dbReference type="InterPro" id="IPR036236">
    <property type="entry name" value="Znf_C2H2_sf"/>
</dbReference>
<dbReference type="OrthoDB" id="6155966at2759"/>
<dbReference type="STRING" id="86630.A0A367J9K7"/>
<feature type="compositionally biased region" description="Polar residues" evidence="10">
    <location>
        <begin position="97"/>
        <end position="107"/>
    </location>
</feature>
<feature type="domain" description="C2H2-type" evidence="11">
    <location>
        <begin position="39"/>
        <end position="68"/>
    </location>
</feature>
<dbReference type="PROSITE" id="PS00028">
    <property type="entry name" value="ZINC_FINGER_C2H2_1"/>
    <property type="match status" value="3"/>
</dbReference>
<feature type="compositionally biased region" description="Polar residues" evidence="10">
    <location>
        <begin position="126"/>
        <end position="135"/>
    </location>
</feature>
<dbReference type="InterPro" id="IPR050806">
    <property type="entry name" value="pacC/RIM101"/>
</dbReference>
<evidence type="ECO:0000313" key="13">
    <source>
        <dbReference type="Proteomes" id="UP000252139"/>
    </source>
</evidence>
<keyword evidence="6" id="KW-0862">Zinc</keyword>
<keyword evidence="13" id="KW-1185">Reference proteome</keyword>
<comment type="similarity">
    <text evidence="8">Belongs to the pacC/RIM101 family.</text>
</comment>
<evidence type="ECO:0000256" key="9">
    <source>
        <dbReference type="PROSITE-ProRule" id="PRU00042"/>
    </source>
</evidence>
<accession>A0A367J9K7</accession>
<keyword evidence="3" id="KW-0479">Metal-binding</keyword>
<evidence type="ECO:0000259" key="11">
    <source>
        <dbReference type="PROSITE" id="PS50157"/>
    </source>
</evidence>
<gene>
    <name evidence="12" type="ORF">CU097_002893</name>
</gene>
<evidence type="ECO:0000256" key="5">
    <source>
        <dbReference type="ARBA" id="ARBA00022771"/>
    </source>
</evidence>